<evidence type="ECO:0000259" key="4">
    <source>
        <dbReference type="PROSITE" id="PS51350"/>
    </source>
</evidence>
<dbReference type="Pfam" id="PF00381">
    <property type="entry name" value="PTS-HPr"/>
    <property type="match status" value="1"/>
</dbReference>
<accession>A0A7C8GVA5</accession>
<gene>
    <name evidence="5" type="ORF">F9U64_06110</name>
</gene>
<evidence type="ECO:0000313" key="6">
    <source>
        <dbReference type="Proteomes" id="UP000480246"/>
    </source>
</evidence>
<dbReference type="PANTHER" id="PTHR33705:SF2">
    <property type="entry name" value="PHOSPHOCARRIER PROTEIN NPR"/>
    <property type="match status" value="1"/>
</dbReference>
<dbReference type="RefSeq" id="WP_153402116.1">
    <property type="nucleotide sequence ID" value="NZ_ML762426.1"/>
</dbReference>
<feature type="domain" description="HPr" evidence="4">
    <location>
        <begin position="1"/>
        <end position="83"/>
    </location>
</feature>
<keyword evidence="2" id="KW-0963">Cytoplasm</keyword>
<dbReference type="Proteomes" id="UP000480246">
    <property type="component" value="Unassembled WGS sequence"/>
</dbReference>
<dbReference type="PANTHER" id="PTHR33705">
    <property type="entry name" value="PHOSPHOCARRIER PROTEIN HPR"/>
    <property type="match status" value="1"/>
</dbReference>
<evidence type="ECO:0000256" key="1">
    <source>
        <dbReference type="ARBA" id="ARBA00004496"/>
    </source>
</evidence>
<comment type="caution">
    <text evidence="5">The sequence shown here is derived from an EMBL/GenBank/DDBJ whole genome shotgun (WGS) entry which is preliminary data.</text>
</comment>
<dbReference type="OrthoDB" id="2888866at2"/>
<evidence type="ECO:0000256" key="2">
    <source>
        <dbReference type="ARBA" id="ARBA00022490"/>
    </source>
</evidence>
<reference evidence="5 6" key="1">
    <citation type="submission" date="2019-10" db="EMBL/GenBank/DDBJ databases">
        <title>Gracilibacillus sp. nov. isolated from rice seeds.</title>
        <authorList>
            <person name="He S."/>
        </authorList>
    </citation>
    <scope>NUCLEOTIDE SEQUENCE [LARGE SCALE GENOMIC DNA]</scope>
    <source>
        <strain evidence="5 6">TD8</strain>
    </source>
</reference>
<dbReference type="PROSITE" id="PS51350">
    <property type="entry name" value="PTS_HPR_DOM"/>
    <property type="match status" value="1"/>
</dbReference>
<keyword evidence="6" id="KW-1185">Reference proteome</keyword>
<dbReference type="InterPro" id="IPR050399">
    <property type="entry name" value="HPr"/>
</dbReference>
<dbReference type="EMBL" id="WEID01000026">
    <property type="protein sequence ID" value="KAB8138200.1"/>
    <property type="molecule type" value="Genomic_DNA"/>
</dbReference>
<evidence type="ECO:0000313" key="5">
    <source>
        <dbReference type="EMBL" id="KAB8138200.1"/>
    </source>
</evidence>
<dbReference type="GO" id="GO:0005737">
    <property type="term" value="C:cytoplasm"/>
    <property type="evidence" value="ECO:0007669"/>
    <property type="project" value="UniProtKB-SubCell"/>
</dbReference>
<dbReference type="Gene3D" id="3.30.1340.10">
    <property type="entry name" value="HPr-like"/>
    <property type="match status" value="1"/>
</dbReference>
<dbReference type="NCBIfam" id="TIGR01003">
    <property type="entry name" value="PTS_HPr_family"/>
    <property type="match status" value="1"/>
</dbReference>
<name>A0A7C8GVA5_9BACI</name>
<protein>
    <submittedName>
        <fullName evidence="5">HPr family phosphocarrier protein</fullName>
    </submittedName>
</protein>
<dbReference type="InterPro" id="IPR035895">
    <property type="entry name" value="HPr-like_sf"/>
</dbReference>
<dbReference type="SUPFAM" id="SSF55594">
    <property type="entry name" value="HPr-like"/>
    <property type="match status" value="1"/>
</dbReference>
<sequence>MYVKDLKVTRYLGSKDIAALTNLARNYESDIKLQCRHYKIDVKSILGLLALSLDKGTEITIITKGDDDKEALQAICEFLQTDA</sequence>
<evidence type="ECO:0000256" key="3">
    <source>
        <dbReference type="ARBA" id="ARBA00022683"/>
    </source>
</evidence>
<keyword evidence="3" id="KW-0598">Phosphotransferase system</keyword>
<comment type="subcellular location">
    <subcellularLocation>
        <location evidence="1">Cytoplasm</location>
    </subcellularLocation>
</comment>
<organism evidence="5 6">
    <name type="scientific">Gracilibacillus oryzae</name>
    <dbReference type="NCBI Taxonomy" id="1672701"/>
    <lineage>
        <taxon>Bacteria</taxon>
        <taxon>Bacillati</taxon>
        <taxon>Bacillota</taxon>
        <taxon>Bacilli</taxon>
        <taxon>Bacillales</taxon>
        <taxon>Bacillaceae</taxon>
        <taxon>Gracilibacillus</taxon>
    </lineage>
</organism>
<dbReference type="GO" id="GO:0009401">
    <property type="term" value="P:phosphoenolpyruvate-dependent sugar phosphotransferase system"/>
    <property type="evidence" value="ECO:0007669"/>
    <property type="project" value="UniProtKB-KW"/>
</dbReference>
<dbReference type="PRINTS" id="PR00107">
    <property type="entry name" value="PHOSPHOCPHPR"/>
</dbReference>
<dbReference type="AlphaFoldDB" id="A0A7C8GVA5"/>
<dbReference type="InterPro" id="IPR000032">
    <property type="entry name" value="HPr-like"/>
</dbReference>
<proteinExistence type="predicted"/>